<dbReference type="PROSITE" id="PS50011">
    <property type="entry name" value="PROTEIN_KINASE_DOM"/>
    <property type="match status" value="1"/>
</dbReference>
<feature type="compositionally biased region" description="Polar residues" evidence="1">
    <location>
        <begin position="499"/>
        <end position="515"/>
    </location>
</feature>
<dbReference type="Proteomes" id="UP000558688">
    <property type="component" value="Unassembled WGS sequence"/>
</dbReference>
<dbReference type="PANTHER" id="PTHR24359">
    <property type="entry name" value="SERINE/THREONINE-PROTEIN KINASE SBK1"/>
    <property type="match status" value="1"/>
</dbReference>
<dbReference type="SMART" id="SM00220">
    <property type="entry name" value="S_TKc"/>
    <property type="match status" value="1"/>
</dbReference>
<accession>A0A8H5EJQ0</accession>
<feature type="region of interest" description="Disordered" evidence="1">
    <location>
        <begin position="494"/>
        <end position="515"/>
    </location>
</feature>
<dbReference type="Gene3D" id="3.30.200.20">
    <property type="entry name" value="Phosphorylase Kinase, domain 1"/>
    <property type="match status" value="1"/>
</dbReference>
<dbReference type="AlphaFoldDB" id="A0A8H5EJQ0"/>
<dbReference type="Gene3D" id="1.10.510.10">
    <property type="entry name" value="Transferase(Phosphotransferase) domain 1"/>
    <property type="match status" value="1"/>
</dbReference>
<dbReference type="InterPro" id="IPR011009">
    <property type="entry name" value="Kinase-like_dom_sf"/>
</dbReference>
<protein>
    <recommendedName>
        <fullName evidence="2">Protein kinase domain-containing protein</fullName>
    </recommendedName>
</protein>
<dbReference type="InterPro" id="IPR000719">
    <property type="entry name" value="Prot_kinase_dom"/>
</dbReference>
<dbReference type="GO" id="GO:0004674">
    <property type="term" value="F:protein serine/threonine kinase activity"/>
    <property type="evidence" value="ECO:0007669"/>
    <property type="project" value="TreeGrafter"/>
</dbReference>
<proteinExistence type="predicted"/>
<evidence type="ECO:0000313" key="4">
    <source>
        <dbReference type="Proteomes" id="UP000558688"/>
    </source>
</evidence>
<evidence type="ECO:0000313" key="3">
    <source>
        <dbReference type="EMBL" id="KAF5263119.1"/>
    </source>
</evidence>
<name>A0A8H5EJQ0_FUSOX</name>
<dbReference type="SUPFAM" id="SSF56112">
    <property type="entry name" value="Protein kinase-like (PK-like)"/>
    <property type="match status" value="1"/>
</dbReference>
<dbReference type="GO" id="GO:0005524">
    <property type="term" value="F:ATP binding"/>
    <property type="evidence" value="ECO:0007669"/>
    <property type="project" value="InterPro"/>
</dbReference>
<evidence type="ECO:0000256" key="1">
    <source>
        <dbReference type="SAM" id="MobiDB-lite"/>
    </source>
</evidence>
<dbReference type="CDD" id="cd00180">
    <property type="entry name" value="PKc"/>
    <property type="match status" value="1"/>
</dbReference>
<dbReference type="PANTHER" id="PTHR24359:SF37">
    <property type="entry name" value="PROTEIN KINASE DOMAIN-CONTAINING PROTEIN"/>
    <property type="match status" value="1"/>
</dbReference>
<dbReference type="EMBL" id="JAAFOW010000972">
    <property type="protein sequence ID" value="KAF5263119.1"/>
    <property type="molecule type" value="Genomic_DNA"/>
</dbReference>
<dbReference type="Pfam" id="PF00069">
    <property type="entry name" value="Pkinase"/>
    <property type="match status" value="1"/>
</dbReference>
<comment type="caution">
    <text evidence="3">The sequence shown here is derived from an EMBL/GenBank/DDBJ whole genome shotgun (WGS) entry which is preliminary data.</text>
</comment>
<sequence length="616" mass="70860">MLGDSEITGLPGDRLKNQLEYALLPNGINQQEQFLPIGSLHSICNQAAVFTELSRYFDEEQAKQYTTYVCDQSKPARKIFTVLALINRIELVPTFQDAGFFDEDLPLTKNTENLELRSRRPEDQRSIPLTRSLQNVKMIRDFNVKQWCVHVPSFEKDVTRSYEDFVLESDTIMPWESSGQNIVTGGYGYVQKVKIHKDRHSFAEHKGFALKTILPAKERTRDVFKQELIAFRKVRPGPNLVELVSAFEISGKDQLMLLFPWADGGSMDDMMMNQSSKNLFISLNLSSRDFVQWILSQCRGLVEALAAIHQVDVVPKSDEGSSTGQARNFGIHLDIKPANILYFCQDTASHALGVLKIADFGLTKFHSLSSRTRKSRCTAYRCSQEYRSPEHDIGYIISRKVDTWALGCIFSEVFTWMLFEHEAREEFRRARTRDALFSGDWEYIENGFENDIKDNFFQRHIKIKASMILIQQPLRGPPKIGYDRETDIARKVEARLDESSSSTDSNKINQIQTPRLKPSVSQAPSKWIAKLGHEICRKNGPAFLTWVLEFIKDEMLHPEREDGADCERIVDYFDSHERLCAELLVKESQNSFKFHFEILDDLILRLLFHELPGKTC</sequence>
<organism evidence="3 4">
    <name type="scientific">Fusarium oxysporum</name>
    <name type="common">Fusarium vascular wilt</name>
    <dbReference type="NCBI Taxonomy" id="5507"/>
    <lineage>
        <taxon>Eukaryota</taxon>
        <taxon>Fungi</taxon>
        <taxon>Dikarya</taxon>
        <taxon>Ascomycota</taxon>
        <taxon>Pezizomycotina</taxon>
        <taxon>Sordariomycetes</taxon>
        <taxon>Hypocreomycetidae</taxon>
        <taxon>Hypocreales</taxon>
        <taxon>Nectriaceae</taxon>
        <taxon>Fusarium</taxon>
        <taxon>Fusarium oxysporum species complex</taxon>
    </lineage>
</organism>
<gene>
    <name evidence="3" type="ORF">FOXYS1_6145</name>
</gene>
<evidence type="ECO:0000259" key="2">
    <source>
        <dbReference type="PROSITE" id="PS50011"/>
    </source>
</evidence>
<reference evidence="3" key="1">
    <citation type="submission" date="2020-02" db="EMBL/GenBank/DDBJ databases">
        <title>Identification and distribution of gene clusters putatively required for synthesis of sphingolipid metabolism inhibitors in phylogenetically diverse species of the filamentous fungus Fusarium.</title>
        <authorList>
            <person name="Kim H.-S."/>
            <person name="Busman M."/>
            <person name="Brown D.W."/>
            <person name="Divon H."/>
            <person name="Uhlig S."/>
            <person name="Proctor R.H."/>
        </authorList>
    </citation>
    <scope>NUCLEOTIDE SEQUENCE [LARGE SCALE GENOMIC DNA]</scope>
    <source>
        <strain evidence="3">NRRL 39464</strain>
    </source>
</reference>
<feature type="domain" description="Protein kinase" evidence="2">
    <location>
        <begin position="176"/>
        <end position="528"/>
    </location>
</feature>